<dbReference type="UniPathway" id="UPA00667"/>
<evidence type="ECO:0000256" key="5">
    <source>
        <dbReference type="PIRNR" id="PIRNR026534"/>
    </source>
</evidence>
<feature type="site" description="Important for catalytic activity, responsible for pKa modulation of the active site Glu and correct orientation of both the proton donor and substrate" evidence="8">
    <location>
        <position position="165"/>
    </location>
</feature>
<dbReference type="Proteomes" id="UP000240357">
    <property type="component" value="Unassembled WGS sequence"/>
</dbReference>
<feature type="binding site" evidence="7">
    <location>
        <position position="122"/>
    </location>
    <ligand>
        <name>substrate</name>
    </ligand>
</feature>
<evidence type="ECO:0000256" key="7">
    <source>
        <dbReference type="PIRSR" id="PIRSR026534-2"/>
    </source>
</evidence>
<evidence type="ECO:0000256" key="8">
    <source>
        <dbReference type="PIRSR" id="PIRSR026534-3"/>
    </source>
</evidence>
<organism evidence="10 11">
    <name type="scientific">Adhaeribacter arboris</name>
    <dbReference type="NCBI Taxonomy" id="2072846"/>
    <lineage>
        <taxon>Bacteria</taxon>
        <taxon>Pseudomonadati</taxon>
        <taxon>Bacteroidota</taxon>
        <taxon>Cytophagia</taxon>
        <taxon>Cytophagales</taxon>
        <taxon>Hymenobacteraceae</taxon>
        <taxon>Adhaeribacter</taxon>
    </lineage>
</organism>
<evidence type="ECO:0000256" key="1">
    <source>
        <dbReference type="ARBA" id="ARBA00004834"/>
    </source>
</evidence>
<evidence type="ECO:0000256" key="2">
    <source>
        <dbReference type="ARBA" id="ARBA00009865"/>
    </source>
</evidence>
<protein>
    <submittedName>
        <fullName evidence="10">Arabinan endo-1,5-alpha-L-arabinosidase</fullName>
    </submittedName>
</protein>
<evidence type="ECO:0000313" key="11">
    <source>
        <dbReference type="Proteomes" id="UP000240357"/>
    </source>
</evidence>
<dbReference type="GO" id="GO:0046558">
    <property type="term" value="F:arabinan endo-1,5-alpha-L-arabinosidase activity"/>
    <property type="evidence" value="ECO:0007669"/>
    <property type="project" value="InterPro"/>
</dbReference>
<dbReference type="PANTHER" id="PTHR43301:SF3">
    <property type="entry name" value="ARABINAN ENDO-1,5-ALPHA-L-ARABINOSIDASE A-RELATED"/>
    <property type="match status" value="1"/>
</dbReference>
<dbReference type="GO" id="GO:0031222">
    <property type="term" value="P:arabinan catabolic process"/>
    <property type="evidence" value="ECO:0007669"/>
    <property type="project" value="UniProtKB-UniPathway"/>
</dbReference>
<dbReference type="InterPro" id="IPR006710">
    <property type="entry name" value="Glyco_hydro_43"/>
</dbReference>
<keyword evidence="11" id="KW-1185">Reference proteome</keyword>
<sequence length="357" mass="39671">MRFIALVLSFFLCFLNLGLLQAQVTAPQSEANQSQELQKNIPVHDPVMMRQGDTYYLFATGRGIAVWSSKDRQQWKREELVFSTAPEWAVQAIPTFKNHIWAPDISYHKGTYYLYYSVSAFGKNTSAIGLATNTTLNPMDKNFKWVDHGKVIQSEPGKTNWNAIDPNLITDKAGNPYLAFGSFWEGLKLVKLNKDRKSLAQSIQSLPTIASRKTEVAASSNLPATTNSPADAGDNAIEAPFIFKKHGYYYLFASIDYCCKGVNSTYKIIVGRAKDVQGPYLDKAGKSMVQGGGTLVLAGNNNWYGVGHSATYTFDNQDYLIFHGYDAADKGKSKLRIELLTWDEQEWPIVSGNAGGK</sequence>
<dbReference type="InterPro" id="IPR016840">
    <property type="entry name" value="Glyco_hydro_43_endo_a_Ara-ase"/>
</dbReference>
<accession>A0A2T2YJQ7</accession>
<feature type="binding site" evidence="7">
    <location>
        <position position="45"/>
    </location>
    <ligand>
        <name>substrate</name>
    </ligand>
</feature>
<dbReference type="SUPFAM" id="SSF75005">
    <property type="entry name" value="Arabinanase/levansucrase/invertase"/>
    <property type="match status" value="1"/>
</dbReference>
<dbReference type="PIRSF" id="PIRSF026534">
    <property type="entry name" value="Endo_alpha-L-arabinosidase"/>
    <property type="match status" value="1"/>
</dbReference>
<evidence type="ECO:0000256" key="4">
    <source>
        <dbReference type="ARBA" id="ARBA00023295"/>
    </source>
</evidence>
<feature type="active site" description="Proton acceptor" evidence="6">
    <location>
        <position position="45"/>
    </location>
</feature>
<keyword evidence="3 5" id="KW-0378">Hydrolase</keyword>
<evidence type="ECO:0000256" key="6">
    <source>
        <dbReference type="PIRSR" id="PIRSR026534-1"/>
    </source>
</evidence>
<reference evidence="10 11" key="1">
    <citation type="submission" date="2018-03" db="EMBL/GenBank/DDBJ databases">
        <title>Adhaeribacter sp. HMF7605 Genome sequencing and assembly.</title>
        <authorList>
            <person name="Kang H."/>
            <person name="Kang J."/>
            <person name="Cha I."/>
            <person name="Kim H."/>
            <person name="Joh K."/>
        </authorList>
    </citation>
    <scope>NUCLEOTIDE SEQUENCE [LARGE SCALE GENOMIC DNA]</scope>
    <source>
        <strain evidence="10 11">HMF7605</strain>
    </source>
</reference>
<dbReference type="OrthoDB" id="9801455at2"/>
<feature type="signal peptide" evidence="9">
    <location>
        <begin position="1"/>
        <end position="22"/>
    </location>
</feature>
<gene>
    <name evidence="10" type="ORF">AHMF7605_20730</name>
</gene>
<comment type="similarity">
    <text evidence="2 5">Belongs to the glycosyl hydrolase 43 family.</text>
</comment>
<dbReference type="PANTHER" id="PTHR43301">
    <property type="entry name" value="ARABINAN ENDO-1,5-ALPHA-L-ARABINOSIDASE"/>
    <property type="match status" value="1"/>
</dbReference>
<dbReference type="InterPro" id="IPR050727">
    <property type="entry name" value="GH43_arabinanases"/>
</dbReference>
<evidence type="ECO:0000256" key="3">
    <source>
        <dbReference type="ARBA" id="ARBA00022801"/>
    </source>
</evidence>
<dbReference type="EMBL" id="PYFT01000001">
    <property type="protein sequence ID" value="PSR55753.1"/>
    <property type="molecule type" value="Genomic_DNA"/>
</dbReference>
<proteinExistence type="inferred from homology"/>
<dbReference type="InterPro" id="IPR023296">
    <property type="entry name" value="Glyco_hydro_beta-prop_sf"/>
</dbReference>
<feature type="site" description="Important for substrate recognition" evidence="8">
    <location>
        <position position="308"/>
    </location>
</feature>
<name>A0A2T2YJQ7_9BACT</name>
<dbReference type="AlphaFoldDB" id="A0A2T2YJQ7"/>
<comment type="caution">
    <text evidence="10">The sequence shown here is derived from an EMBL/GenBank/DDBJ whole genome shotgun (WGS) entry which is preliminary data.</text>
</comment>
<dbReference type="CDD" id="cd18830">
    <property type="entry name" value="GH43_CjArb43A-like"/>
    <property type="match status" value="1"/>
</dbReference>
<feature type="binding site" evidence="7">
    <location>
        <begin position="162"/>
        <end position="165"/>
    </location>
    <ligand>
        <name>substrate</name>
    </ligand>
</feature>
<evidence type="ECO:0000313" key="10">
    <source>
        <dbReference type="EMBL" id="PSR55753.1"/>
    </source>
</evidence>
<feature type="chain" id="PRO_5015554710" evidence="9">
    <location>
        <begin position="23"/>
        <end position="357"/>
    </location>
</feature>
<keyword evidence="4 5" id="KW-0326">Glycosidase</keyword>
<feature type="active site" description="Proton donor" evidence="6">
    <location>
        <position position="238"/>
    </location>
</feature>
<dbReference type="Pfam" id="PF04616">
    <property type="entry name" value="Glyco_hydro_43"/>
    <property type="match status" value="1"/>
</dbReference>
<feature type="binding site" evidence="7">
    <location>
        <begin position="182"/>
        <end position="184"/>
    </location>
    <ligand>
        <name>substrate</name>
    </ligand>
</feature>
<keyword evidence="9" id="KW-0732">Signal</keyword>
<dbReference type="Gene3D" id="2.115.10.20">
    <property type="entry name" value="Glycosyl hydrolase domain, family 43"/>
    <property type="match status" value="1"/>
</dbReference>
<comment type="pathway">
    <text evidence="1 5">Glycan metabolism; L-arabinan degradation.</text>
</comment>
<evidence type="ECO:0000256" key="9">
    <source>
        <dbReference type="SAM" id="SignalP"/>
    </source>
</evidence>